<dbReference type="PANTHER" id="PTHR31332">
    <property type="entry name" value="7-HYDROXYMETHYL CHLOROPHYLL A REDUCTASE, CHLOROPLASTIC"/>
    <property type="match status" value="1"/>
</dbReference>
<evidence type="ECO:0000259" key="1">
    <source>
        <dbReference type="Pfam" id="PF04422"/>
    </source>
</evidence>
<dbReference type="EMBL" id="PZKC01000001">
    <property type="protein sequence ID" value="PTD98123.1"/>
    <property type="molecule type" value="Genomic_DNA"/>
</dbReference>
<keyword evidence="4" id="KW-1185">Reference proteome</keyword>
<proteinExistence type="predicted"/>
<reference evidence="3 4" key="2">
    <citation type="submission" date="2018-04" db="EMBL/GenBank/DDBJ databases">
        <title>Thauera lacus sp. nov., isolated from an saline lake in Inner Mongolia, China.</title>
        <authorList>
            <person name="Liang Q.-Y."/>
        </authorList>
    </citation>
    <scope>NUCLEOTIDE SEQUENCE [LARGE SCALE GENOMIC DNA]</scope>
    <source>
        <strain evidence="3 4">D20</strain>
    </source>
</reference>
<dbReference type="InterPro" id="IPR045220">
    <property type="entry name" value="FRHB/FDHB/HCAR-like"/>
</dbReference>
<dbReference type="AlphaFoldDB" id="A0A2T4IK18"/>
<evidence type="ECO:0000259" key="2">
    <source>
        <dbReference type="Pfam" id="PF04432"/>
    </source>
</evidence>
<dbReference type="Pfam" id="PF04432">
    <property type="entry name" value="FrhB_FdhB_C"/>
    <property type="match status" value="1"/>
</dbReference>
<feature type="domain" description="Coenzyme F420 hydrogenase/dehydrogenase beta subunit N-terminal" evidence="1">
    <location>
        <begin position="87"/>
        <end position="166"/>
    </location>
</feature>
<name>A0A2T4IK18_9RHOO</name>
<dbReference type="InterPro" id="IPR007516">
    <property type="entry name" value="Co_F420_Hydgase/DH_bsu_N"/>
</dbReference>
<evidence type="ECO:0000313" key="3">
    <source>
        <dbReference type="EMBL" id="PTD98123.1"/>
    </source>
</evidence>
<dbReference type="InterPro" id="IPR007525">
    <property type="entry name" value="FrhB_FdhB_C"/>
</dbReference>
<comment type="caution">
    <text evidence="3">The sequence shown here is derived from an EMBL/GenBank/DDBJ whole genome shotgun (WGS) entry which is preliminary data.</text>
</comment>
<evidence type="ECO:0000313" key="4">
    <source>
        <dbReference type="Proteomes" id="UP000241193"/>
    </source>
</evidence>
<dbReference type="Proteomes" id="UP000241193">
    <property type="component" value="Unassembled WGS sequence"/>
</dbReference>
<sequence>MPATQEVIDGGYCVGCGACAALPGSAHRMELTVQGAYSARIEGVSANAAAVSRVCPFSDEAISEDAIAAVRFPQAKAHPMLGRIQGVYAAQVVEGQFRQRGSSGGMGSWLLDQLLAGGHVDAVVHVAALDAGAGEALFGYRISTTAEEIRSGAKSRYYPVTLADVLTRVREVPGRYAFTGVPCFIKALRLLAAEDETIGSRVAFCIGLVCGHLKSRGFAEFLAWQMGVPPQSLTGFDFRVKVPGQAANHYGAKALGVVDGMPVERIQTMQQLYGHDWGMGLFKLKACDYCDDVVAETADVTVGDAWLPQYVSDERGTNLLIVRHPQLAEIIAGGVARGSIHLEELTPDDAVRSQASGFSHRREGLAYRLWRARERGEWAPTKRVVTLEQAADESFAQRQDARMRVAELSHAALLEAKRAGTLAPFFQLVVPAAEHYRDFSRPLWRRVLVRLRRLLRGDPLVREALRRSQAVRR</sequence>
<accession>A0A2T4IK18</accession>
<protein>
    <submittedName>
        <fullName evidence="3">Coenzyme F420 hydrogenase</fullName>
    </submittedName>
</protein>
<reference evidence="3 4" key="1">
    <citation type="submission" date="2018-03" db="EMBL/GenBank/DDBJ databases">
        <authorList>
            <person name="Keele B.F."/>
        </authorList>
    </citation>
    <scope>NUCLEOTIDE SEQUENCE [LARGE SCALE GENOMIC DNA]</scope>
    <source>
        <strain evidence="3 4">D20</strain>
    </source>
</reference>
<gene>
    <name evidence="3" type="ORF">C8261_01525</name>
</gene>
<dbReference type="Pfam" id="PF04422">
    <property type="entry name" value="FrhB_FdhB_N"/>
    <property type="match status" value="1"/>
</dbReference>
<feature type="domain" description="Coenzyme F420 hydrogenase/dehydrogenase beta subunit C-terminal" evidence="2">
    <location>
        <begin position="175"/>
        <end position="346"/>
    </location>
</feature>
<dbReference type="PANTHER" id="PTHR31332:SF0">
    <property type="entry name" value="7-HYDROXYMETHYL CHLOROPHYLL A REDUCTASE, CHLOROPLASTIC"/>
    <property type="match status" value="1"/>
</dbReference>
<dbReference type="GO" id="GO:0052592">
    <property type="term" value="F:oxidoreductase activity, acting on CH or CH2 groups, with an iron-sulfur protein as acceptor"/>
    <property type="evidence" value="ECO:0007669"/>
    <property type="project" value="TreeGrafter"/>
</dbReference>
<organism evidence="3 4">
    <name type="scientific">Pseudothauera lacus</name>
    <dbReference type="NCBI Taxonomy" id="2136175"/>
    <lineage>
        <taxon>Bacteria</taxon>
        <taxon>Pseudomonadati</taxon>
        <taxon>Pseudomonadota</taxon>
        <taxon>Betaproteobacteria</taxon>
        <taxon>Rhodocyclales</taxon>
        <taxon>Zoogloeaceae</taxon>
        <taxon>Pseudothauera</taxon>
    </lineage>
</organism>